<feature type="domain" description="BART" evidence="11">
    <location>
        <begin position="24"/>
        <end position="105"/>
    </location>
</feature>
<feature type="compositionally biased region" description="Basic residues" evidence="10">
    <location>
        <begin position="1"/>
        <end position="10"/>
    </location>
</feature>
<evidence type="ECO:0000256" key="3">
    <source>
        <dbReference type="ARBA" id="ARBA00007460"/>
    </source>
</evidence>
<organism evidence="12 13">
    <name type="scientific">Caenorhabditis angaria</name>
    <dbReference type="NCBI Taxonomy" id="860376"/>
    <lineage>
        <taxon>Eukaryota</taxon>
        <taxon>Metazoa</taxon>
        <taxon>Ecdysozoa</taxon>
        <taxon>Nematoda</taxon>
        <taxon>Chromadorea</taxon>
        <taxon>Rhabditida</taxon>
        <taxon>Rhabditina</taxon>
        <taxon>Rhabditomorpha</taxon>
        <taxon>Rhabditoidea</taxon>
        <taxon>Rhabditidae</taxon>
        <taxon>Peloderinae</taxon>
        <taxon>Caenorhabditis</taxon>
    </lineage>
</organism>
<keyword evidence="5" id="KW-0963">Cytoplasm</keyword>
<feature type="compositionally biased region" description="Low complexity" evidence="10">
    <location>
        <begin position="11"/>
        <end position="21"/>
    </location>
</feature>
<evidence type="ECO:0000259" key="11">
    <source>
        <dbReference type="Pfam" id="PF11527"/>
    </source>
</evidence>
<feature type="region of interest" description="Disordered" evidence="10">
    <location>
        <begin position="1"/>
        <end position="22"/>
    </location>
</feature>
<name>A0A9P1N7U8_9PELO</name>
<dbReference type="GO" id="GO:0097546">
    <property type="term" value="C:ciliary base"/>
    <property type="evidence" value="ECO:0007669"/>
    <property type="project" value="TreeGrafter"/>
</dbReference>
<evidence type="ECO:0000256" key="6">
    <source>
        <dbReference type="ARBA" id="ARBA00023054"/>
    </source>
</evidence>
<dbReference type="OrthoDB" id="272687at2759"/>
<evidence type="ECO:0000256" key="5">
    <source>
        <dbReference type="ARBA" id="ARBA00022490"/>
    </source>
</evidence>
<evidence type="ECO:0000256" key="4">
    <source>
        <dbReference type="ARBA" id="ARBA00021815"/>
    </source>
</evidence>
<dbReference type="InterPro" id="IPR038888">
    <property type="entry name" value="CFAP36"/>
</dbReference>
<gene>
    <name evidence="12" type="ORF">CAMP_LOCUS13654</name>
</gene>
<proteinExistence type="inferred from homology"/>
<dbReference type="EMBL" id="CANHGI010000005">
    <property type="protein sequence ID" value="CAI5451017.1"/>
    <property type="molecule type" value="Genomic_DNA"/>
</dbReference>
<dbReference type="Gene3D" id="1.20.1520.10">
    <property type="entry name" value="ADP-ribosylation factor-like 2-binding protein, domain"/>
    <property type="match status" value="1"/>
</dbReference>
<dbReference type="PANTHER" id="PTHR21532">
    <property type="entry name" value="PHOSPHODIESTERASE HL"/>
    <property type="match status" value="1"/>
</dbReference>
<dbReference type="Proteomes" id="UP001152747">
    <property type="component" value="Unassembled WGS sequence"/>
</dbReference>
<evidence type="ECO:0000313" key="13">
    <source>
        <dbReference type="Proteomes" id="UP001152747"/>
    </source>
</evidence>
<dbReference type="PANTHER" id="PTHR21532:SF0">
    <property type="entry name" value="CILIA- AND FLAGELLA-ASSOCIATED PROTEIN 36"/>
    <property type="match status" value="1"/>
</dbReference>
<keyword evidence="8" id="KW-0966">Cell projection</keyword>
<sequence length="122" mass="14456">MLRRFSKKRNSSQSSEYSNSKSESKKLLNKFLDFITSSIWSIPIASFIEQQSIVFDRQQMEIEVYEQIHKEYSSLIDTLIECFCEDVSTSTENLTEALKLLDQKNLSLRQRVSIREIFIYRK</sequence>
<evidence type="ECO:0000256" key="10">
    <source>
        <dbReference type="SAM" id="MobiDB-lite"/>
    </source>
</evidence>
<dbReference type="InterPro" id="IPR042541">
    <property type="entry name" value="BART_sf"/>
</dbReference>
<dbReference type="GO" id="GO:0005930">
    <property type="term" value="C:axoneme"/>
    <property type="evidence" value="ECO:0007669"/>
    <property type="project" value="TreeGrafter"/>
</dbReference>
<reference evidence="12" key="1">
    <citation type="submission" date="2022-11" db="EMBL/GenBank/DDBJ databases">
        <authorList>
            <person name="Kikuchi T."/>
        </authorList>
    </citation>
    <scope>NUCLEOTIDE SEQUENCE</scope>
    <source>
        <strain evidence="12">PS1010</strain>
    </source>
</reference>
<comment type="subcellular location">
    <subcellularLocation>
        <location evidence="1">Cell projection</location>
        <location evidence="1">Cilium</location>
    </subcellularLocation>
    <subcellularLocation>
        <location evidence="2">Cytoplasm</location>
    </subcellularLocation>
</comment>
<evidence type="ECO:0000256" key="2">
    <source>
        <dbReference type="ARBA" id="ARBA00004496"/>
    </source>
</evidence>
<dbReference type="InterPro" id="IPR023379">
    <property type="entry name" value="BART_dom"/>
</dbReference>
<evidence type="ECO:0000313" key="12">
    <source>
        <dbReference type="EMBL" id="CAI5451017.1"/>
    </source>
</evidence>
<keyword evidence="7" id="KW-0969">Cilium</keyword>
<protein>
    <recommendedName>
        <fullName evidence="4">Cilia- and flagella-associated protein 36</fullName>
    </recommendedName>
    <alternativeName>
        <fullName evidence="9">Coiled-coil domain-containing protein 104</fullName>
    </alternativeName>
</protein>
<accession>A0A9P1N7U8</accession>
<keyword evidence="6" id="KW-0175">Coiled coil</keyword>
<dbReference type="Pfam" id="PF11527">
    <property type="entry name" value="ARL2_Bind_BART"/>
    <property type="match status" value="1"/>
</dbReference>
<evidence type="ECO:0000256" key="8">
    <source>
        <dbReference type="ARBA" id="ARBA00023273"/>
    </source>
</evidence>
<comment type="similarity">
    <text evidence="3">Belongs to the CFAP36 family.</text>
</comment>
<evidence type="ECO:0000256" key="9">
    <source>
        <dbReference type="ARBA" id="ARBA00031593"/>
    </source>
</evidence>
<evidence type="ECO:0000256" key="1">
    <source>
        <dbReference type="ARBA" id="ARBA00004138"/>
    </source>
</evidence>
<dbReference type="AlphaFoldDB" id="A0A9P1N7U8"/>
<comment type="caution">
    <text evidence="12">The sequence shown here is derived from an EMBL/GenBank/DDBJ whole genome shotgun (WGS) entry which is preliminary data.</text>
</comment>
<evidence type="ECO:0000256" key="7">
    <source>
        <dbReference type="ARBA" id="ARBA00023069"/>
    </source>
</evidence>
<keyword evidence="13" id="KW-1185">Reference proteome</keyword>